<dbReference type="InterPro" id="IPR006764">
    <property type="entry name" value="SAM_dep_MeTrfase_SAV2177_type"/>
</dbReference>
<dbReference type="Gene3D" id="3.40.50.150">
    <property type="entry name" value="Vaccinia Virus protein VP39"/>
    <property type="match status" value="1"/>
</dbReference>
<comment type="caution">
    <text evidence="1">The sequence shown here is derived from an EMBL/GenBank/DDBJ whole genome shotgun (WGS) entry which is preliminary data.</text>
</comment>
<reference evidence="1 2" key="1">
    <citation type="submission" date="2024-10" db="EMBL/GenBank/DDBJ databases">
        <title>The Natural Products Discovery Center: Release of the First 8490 Sequenced Strains for Exploring Actinobacteria Biosynthetic Diversity.</title>
        <authorList>
            <person name="Kalkreuter E."/>
            <person name="Kautsar S.A."/>
            <person name="Yang D."/>
            <person name="Bader C.D."/>
            <person name="Teijaro C.N."/>
            <person name="Fluegel L."/>
            <person name="Davis C.M."/>
            <person name="Simpson J.R."/>
            <person name="Lauterbach L."/>
            <person name="Steele A.D."/>
            <person name="Gui C."/>
            <person name="Meng S."/>
            <person name="Li G."/>
            <person name="Viehrig K."/>
            <person name="Ye F."/>
            <person name="Su P."/>
            <person name="Kiefer A.F."/>
            <person name="Nichols A."/>
            <person name="Cepeda A.J."/>
            <person name="Yan W."/>
            <person name="Fan B."/>
            <person name="Jiang Y."/>
            <person name="Adhikari A."/>
            <person name="Zheng C.-J."/>
            <person name="Schuster L."/>
            <person name="Cowan T.M."/>
            <person name="Smanski M.J."/>
            <person name="Chevrette M.G."/>
            <person name="De Carvalho L.P.S."/>
            <person name="Shen B."/>
        </authorList>
    </citation>
    <scope>NUCLEOTIDE SEQUENCE [LARGE SCALE GENOMIC DNA]</scope>
    <source>
        <strain evidence="1 2">NPDC049503</strain>
    </source>
</reference>
<dbReference type="GO" id="GO:0032259">
    <property type="term" value="P:methylation"/>
    <property type="evidence" value="ECO:0007669"/>
    <property type="project" value="UniProtKB-KW"/>
</dbReference>
<dbReference type="PIRSF" id="PIRSF017393">
    <property type="entry name" value="MTase_SAV2177"/>
    <property type="match status" value="1"/>
</dbReference>
<dbReference type="EC" id="2.1.1.-" evidence="1"/>
<dbReference type="Pfam" id="PF04672">
    <property type="entry name" value="Methyltransf_19"/>
    <property type="match status" value="1"/>
</dbReference>
<dbReference type="GO" id="GO:0008168">
    <property type="term" value="F:methyltransferase activity"/>
    <property type="evidence" value="ECO:0007669"/>
    <property type="project" value="UniProtKB-KW"/>
</dbReference>
<protein>
    <submittedName>
        <fullName evidence="1">SAM-dependent methyltransferase</fullName>
        <ecNumber evidence="1">2.1.1.-</ecNumber>
    </submittedName>
</protein>
<keyword evidence="1" id="KW-0489">Methyltransferase</keyword>
<proteinExistence type="predicted"/>
<name>A0ABW7ZWK6_9ACTN</name>
<evidence type="ECO:0000313" key="1">
    <source>
        <dbReference type="EMBL" id="MFI7438902.1"/>
    </source>
</evidence>
<keyword evidence="2" id="KW-1185">Reference proteome</keyword>
<keyword evidence="1" id="KW-0808">Transferase</keyword>
<evidence type="ECO:0000313" key="2">
    <source>
        <dbReference type="Proteomes" id="UP001612928"/>
    </source>
</evidence>
<gene>
    <name evidence="1" type="ORF">ACIBP5_02930</name>
</gene>
<accession>A0ABW7ZWK6</accession>
<sequence>MRDPLSPAVNPNVPSVARVYDYLLGGKDNFAADRAVGDQILALSAQSRWATLENRYVLARAVRHLAAEAGIDQFLDLGSGLPTQRNVHQVAQEVNRDARVVYVDNDPIVLAHGRALLAENDRTVVVQADMRDPDEVLARDEVTALLDLSRPVGVIMCGVLHHLDDEEDPAGLVASYMARVPSGSRVFVTHFARSGPNSAEAERILIAGIGSGRFRTAAEIEALFGGLDLVEPGVVFVPRWRPDEPLGEELEEWQMLLMGGVAVKP</sequence>
<dbReference type="SUPFAM" id="SSF53335">
    <property type="entry name" value="S-adenosyl-L-methionine-dependent methyltransferases"/>
    <property type="match status" value="1"/>
</dbReference>
<dbReference type="EMBL" id="JBITMB010000001">
    <property type="protein sequence ID" value="MFI7438902.1"/>
    <property type="molecule type" value="Genomic_DNA"/>
</dbReference>
<dbReference type="RefSeq" id="WP_397018451.1">
    <property type="nucleotide sequence ID" value="NZ_JBITMB010000001.1"/>
</dbReference>
<dbReference type="InterPro" id="IPR029063">
    <property type="entry name" value="SAM-dependent_MTases_sf"/>
</dbReference>
<dbReference type="Proteomes" id="UP001612928">
    <property type="component" value="Unassembled WGS sequence"/>
</dbReference>
<organism evidence="1 2">
    <name type="scientific">Nonomuraea indica</name>
    <dbReference type="NCBI Taxonomy" id="1581193"/>
    <lineage>
        <taxon>Bacteria</taxon>
        <taxon>Bacillati</taxon>
        <taxon>Actinomycetota</taxon>
        <taxon>Actinomycetes</taxon>
        <taxon>Streptosporangiales</taxon>
        <taxon>Streptosporangiaceae</taxon>
        <taxon>Nonomuraea</taxon>
    </lineage>
</organism>